<gene>
    <name evidence="1" type="ORF">TsFJ059_005776</name>
</gene>
<name>A0A9P8HCI2_9HYPO</name>
<proteinExistence type="predicted"/>
<sequence length="125" mass="14271">MVMGRDIYFCGLWDRDSQFKSRIAALHPTKMNFRIPTCSIRRPDQDTKRHGTREREWWCPAAPLGSPDAFMLLARLRAWMDSPGCEQVLLIPITGQAPDGVDRTAPLLKPIHAGSLEFDHRPEET</sequence>
<reference evidence="1 2" key="1">
    <citation type="submission" date="2021-08" db="EMBL/GenBank/DDBJ databases">
        <title>The highly contiguous genome resource for Trichoderma semiorbis FJ059, a fungal antagonistic to plant pathogens.</title>
        <authorList>
            <person name="Liu T."/>
        </authorList>
    </citation>
    <scope>NUCLEOTIDE SEQUENCE [LARGE SCALE GENOMIC DNA]</scope>
    <source>
        <strain evidence="1 2">FJ059</strain>
    </source>
</reference>
<comment type="caution">
    <text evidence="1">The sequence shown here is derived from an EMBL/GenBank/DDBJ whole genome shotgun (WGS) entry which is preliminary data.</text>
</comment>
<organism evidence="1 2">
    <name type="scientific">Trichoderma semiorbis</name>
    <dbReference type="NCBI Taxonomy" id="1491008"/>
    <lineage>
        <taxon>Eukaryota</taxon>
        <taxon>Fungi</taxon>
        <taxon>Dikarya</taxon>
        <taxon>Ascomycota</taxon>
        <taxon>Pezizomycotina</taxon>
        <taxon>Sordariomycetes</taxon>
        <taxon>Hypocreomycetidae</taxon>
        <taxon>Hypocreales</taxon>
        <taxon>Hypocreaceae</taxon>
        <taxon>Trichoderma</taxon>
    </lineage>
</organism>
<dbReference type="Proteomes" id="UP000826573">
    <property type="component" value="Unassembled WGS sequence"/>
</dbReference>
<protein>
    <submittedName>
        <fullName evidence="1">Uncharacterized protein</fullName>
    </submittedName>
</protein>
<dbReference type="EMBL" id="JAIMJC010000007">
    <property type="protein sequence ID" value="KAH0521839.1"/>
    <property type="molecule type" value="Genomic_DNA"/>
</dbReference>
<dbReference type="AlphaFoldDB" id="A0A9P8HCI2"/>
<evidence type="ECO:0000313" key="2">
    <source>
        <dbReference type="Proteomes" id="UP000826573"/>
    </source>
</evidence>
<keyword evidence="2" id="KW-1185">Reference proteome</keyword>
<evidence type="ECO:0000313" key="1">
    <source>
        <dbReference type="EMBL" id="KAH0521839.1"/>
    </source>
</evidence>
<accession>A0A9P8HCI2</accession>